<reference evidence="2" key="3">
    <citation type="submission" date="2020-12" db="UniProtKB">
        <authorList>
            <consortium name="EnsemblPlants"/>
        </authorList>
    </citation>
    <scope>IDENTIFICATION</scope>
</reference>
<dbReference type="AlphaFoldDB" id="A0A2K1JP71"/>
<dbReference type="InParanoid" id="A0A2K1JP71"/>
<keyword evidence="3" id="KW-1185">Reference proteome</keyword>
<accession>A0A2K1JP71</accession>
<sequence length="76" mass="8422">MRRAAAASRVCQCSASLSVVAGSARRPSILAIRRRRVCVSQRSVVHVVLRQAVRVGLRQTDRVHCTDIRNSCVSDY</sequence>
<name>A0A2K1JP71_PHYPA</name>
<dbReference type="PaxDb" id="3218-PP1S128_152V6.1"/>
<evidence type="ECO:0000313" key="1">
    <source>
        <dbReference type="EMBL" id="PNR43349.1"/>
    </source>
</evidence>
<reference evidence="1 3" key="1">
    <citation type="journal article" date="2008" name="Science">
        <title>The Physcomitrella genome reveals evolutionary insights into the conquest of land by plants.</title>
        <authorList>
            <person name="Rensing S."/>
            <person name="Lang D."/>
            <person name="Zimmer A."/>
            <person name="Terry A."/>
            <person name="Salamov A."/>
            <person name="Shapiro H."/>
            <person name="Nishiyama T."/>
            <person name="Perroud P.-F."/>
            <person name="Lindquist E."/>
            <person name="Kamisugi Y."/>
            <person name="Tanahashi T."/>
            <person name="Sakakibara K."/>
            <person name="Fujita T."/>
            <person name="Oishi K."/>
            <person name="Shin-I T."/>
            <person name="Kuroki Y."/>
            <person name="Toyoda A."/>
            <person name="Suzuki Y."/>
            <person name="Hashimoto A."/>
            <person name="Yamaguchi K."/>
            <person name="Sugano A."/>
            <person name="Kohara Y."/>
            <person name="Fujiyama A."/>
            <person name="Anterola A."/>
            <person name="Aoki S."/>
            <person name="Ashton N."/>
            <person name="Barbazuk W.B."/>
            <person name="Barker E."/>
            <person name="Bennetzen J."/>
            <person name="Bezanilla M."/>
            <person name="Blankenship R."/>
            <person name="Cho S.H."/>
            <person name="Dutcher S."/>
            <person name="Estelle M."/>
            <person name="Fawcett J.A."/>
            <person name="Gundlach H."/>
            <person name="Hanada K."/>
            <person name="Heyl A."/>
            <person name="Hicks K.A."/>
            <person name="Hugh J."/>
            <person name="Lohr M."/>
            <person name="Mayer K."/>
            <person name="Melkozernov A."/>
            <person name="Murata T."/>
            <person name="Nelson D."/>
            <person name="Pils B."/>
            <person name="Prigge M."/>
            <person name="Reiss B."/>
            <person name="Renner T."/>
            <person name="Rombauts S."/>
            <person name="Rushton P."/>
            <person name="Sanderfoot A."/>
            <person name="Schween G."/>
            <person name="Shiu S.-H."/>
            <person name="Stueber K."/>
            <person name="Theodoulou F.L."/>
            <person name="Tu H."/>
            <person name="Van de Peer Y."/>
            <person name="Verrier P.J."/>
            <person name="Waters E."/>
            <person name="Wood A."/>
            <person name="Yang L."/>
            <person name="Cove D."/>
            <person name="Cuming A."/>
            <person name="Hasebe M."/>
            <person name="Lucas S."/>
            <person name="Mishler D.B."/>
            <person name="Reski R."/>
            <person name="Grigoriev I."/>
            <person name="Quatrano R.S."/>
            <person name="Boore J.L."/>
        </authorList>
    </citation>
    <scope>NUCLEOTIDE SEQUENCE [LARGE SCALE GENOMIC DNA]</scope>
    <source>
        <strain evidence="2 3">cv. Gransden 2004</strain>
    </source>
</reference>
<dbReference type="EMBL" id="ABEU02000012">
    <property type="protein sequence ID" value="PNR43349.1"/>
    <property type="molecule type" value="Genomic_DNA"/>
</dbReference>
<gene>
    <name evidence="1" type="ORF">PHYPA_015729</name>
</gene>
<organism evidence="1">
    <name type="scientific">Physcomitrium patens</name>
    <name type="common">Spreading-leaved earth moss</name>
    <name type="synonym">Physcomitrella patens</name>
    <dbReference type="NCBI Taxonomy" id="3218"/>
    <lineage>
        <taxon>Eukaryota</taxon>
        <taxon>Viridiplantae</taxon>
        <taxon>Streptophyta</taxon>
        <taxon>Embryophyta</taxon>
        <taxon>Bryophyta</taxon>
        <taxon>Bryophytina</taxon>
        <taxon>Bryopsida</taxon>
        <taxon>Funariidae</taxon>
        <taxon>Funariales</taxon>
        <taxon>Funariaceae</taxon>
        <taxon>Physcomitrium</taxon>
    </lineage>
</organism>
<protein>
    <submittedName>
        <fullName evidence="1 2">Uncharacterized protein</fullName>
    </submittedName>
</protein>
<dbReference type="EnsemblPlants" id="Pp3c12_2920V3.1">
    <property type="protein sequence ID" value="PAC:32973718.CDS.1"/>
    <property type="gene ID" value="Pp3c12_2920"/>
</dbReference>
<reference evidence="1 3" key="2">
    <citation type="journal article" date="2018" name="Plant J.">
        <title>The Physcomitrella patens chromosome-scale assembly reveals moss genome structure and evolution.</title>
        <authorList>
            <person name="Lang D."/>
            <person name="Ullrich K.K."/>
            <person name="Murat F."/>
            <person name="Fuchs J."/>
            <person name="Jenkins J."/>
            <person name="Haas F.B."/>
            <person name="Piednoel M."/>
            <person name="Gundlach H."/>
            <person name="Van Bel M."/>
            <person name="Meyberg R."/>
            <person name="Vives C."/>
            <person name="Morata J."/>
            <person name="Symeonidi A."/>
            <person name="Hiss M."/>
            <person name="Muchero W."/>
            <person name="Kamisugi Y."/>
            <person name="Saleh O."/>
            <person name="Blanc G."/>
            <person name="Decker E.L."/>
            <person name="van Gessel N."/>
            <person name="Grimwood J."/>
            <person name="Hayes R.D."/>
            <person name="Graham S.W."/>
            <person name="Gunter L.E."/>
            <person name="McDaniel S.F."/>
            <person name="Hoernstein S.N.W."/>
            <person name="Larsson A."/>
            <person name="Li F.W."/>
            <person name="Perroud P.F."/>
            <person name="Phillips J."/>
            <person name="Ranjan P."/>
            <person name="Rokshar D.S."/>
            <person name="Rothfels C.J."/>
            <person name="Schneider L."/>
            <person name="Shu S."/>
            <person name="Stevenson D.W."/>
            <person name="Thummler F."/>
            <person name="Tillich M."/>
            <person name="Villarreal Aguilar J.C."/>
            <person name="Widiez T."/>
            <person name="Wong G.K."/>
            <person name="Wymore A."/>
            <person name="Zhang Y."/>
            <person name="Zimmer A.D."/>
            <person name="Quatrano R.S."/>
            <person name="Mayer K.F.X."/>
            <person name="Goodstein D."/>
            <person name="Casacuberta J.M."/>
            <person name="Vandepoele K."/>
            <person name="Reski R."/>
            <person name="Cuming A.C."/>
            <person name="Tuskan G.A."/>
            <person name="Maumus F."/>
            <person name="Salse J."/>
            <person name="Schmutz J."/>
            <person name="Rensing S.A."/>
        </authorList>
    </citation>
    <scope>NUCLEOTIDE SEQUENCE [LARGE SCALE GENOMIC DNA]</scope>
    <source>
        <strain evidence="2 3">cv. Gransden 2004</strain>
    </source>
</reference>
<evidence type="ECO:0000313" key="3">
    <source>
        <dbReference type="Proteomes" id="UP000006727"/>
    </source>
</evidence>
<evidence type="ECO:0000313" key="2">
    <source>
        <dbReference type="EnsemblPlants" id="PAC:32973718.CDS.1"/>
    </source>
</evidence>
<dbReference type="Proteomes" id="UP000006727">
    <property type="component" value="Chromosome 12"/>
</dbReference>
<proteinExistence type="predicted"/>
<dbReference type="Gramene" id="Pp3c12_2920V3.1">
    <property type="protein sequence ID" value="PAC:32973718.CDS.1"/>
    <property type="gene ID" value="Pp3c12_2920"/>
</dbReference>